<reference evidence="2 3" key="1">
    <citation type="submission" date="2023-03" db="EMBL/GenBank/DDBJ databases">
        <title>NovoSphingobium album sp. nov. isolated from polycyclic aromatic hydrocarbons- and heavy-metal polluted soil.</title>
        <authorList>
            <person name="Liu Z."/>
            <person name="Wang K."/>
        </authorList>
    </citation>
    <scope>NUCLEOTIDE SEQUENCE [LARGE SCALE GENOMIC DNA]</scope>
    <source>
        <strain evidence="2 3">H3SJ31-1</strain>
    </source>
</reference>
<dbReference type="EMBL" id="JARESE010000062">
    <property type="protein sequence ID" value="MDE8653438.1"/>
    <property type="molecule type" value="Genomic_DNA"/>
</dbReference>
<protein>
    <recommendedName>
        <fullName evidence="4">CsbD family protein</fullName>
    </recommendedName>
</protein>
<feature type="compositionally biased region" description="Low complexity" evidence="1">
    <location>
        <begin position="1"/>
        <end position="13"/>
    </location>
</feature>
<keyword evidence="3" id="KW-1185">Reference proteome</keyword>
<dbReference type="Proteomes" id="UP001216253">
    <property type="component" value="Unassembled WGS sequence"/>
</dbReference>
<evidence type="ECO:0000313" key="3">
    <source>
        <dbReference type="Proteomes" id="UP001216253"/>
    </source>
</evidence>
<evidence type="ECO:0000313" key="2">
    <source>
        <dbReference type="EMBL" id="MDE8653438.1"/>
    </source>
</evidence>
<evidence type="ECO:0008006" key="4">
    <source>
        <dbReference type="Google" id="ProtNLM"/>
    </source>
</evidence>
<accession>A0ABT5WUA7</accession>
<comment type="caution">
    <text evidence="2">The sequence shown here is derived from an EMBL/GenBank/DDBJ whole genome shotgun (WGS) entry which is preliminary data.</text>
</comment>
<evidence type="ECO:0000256" key="1">
    <source>
        <dbReference type="SAM" id="MobiDB-lite"/>
    </source>
</evidence>
<feature type="region of interest" description="Disordered" evidence="1">
    <location>
        <begin position="1"/>
        <end position="81"/>
    </location>
</feature>
<gene>
    <name evidence="2" type="ORF">PYV00_17200</name>
</gene>
<feature type="compositionally biased region" description="Basic and acidic residues" evidence="1">
    <location>
        <begin position="18"/>
        <end position="47"/>
    </location>
</feature>
<organism evidence="2 3">
    <name type="scientific">Novosphingobium album</name>
    <name type="common">ex Liu et al. 2023</name>
    <dbReference type="NCBI Taxonomy" id="3031130"/>
    <lineage>
        <taxon>Bacteria</taxon>
        <taxon>Pseudomonadati</taxon>
        <taxon>Pseudomonadota</taxon>
        <taxon>Alphaproteobacteria</taxon>
        <taxon>Sphingomonadales</taxon>
        <taxon>Sphingomonadaceae</taxon>
        <taxon>Novosphingobium</taxon>
    </lineage>
</organism>
<dbReference type="RefSeq" id="WP_275229515.1">
    <property type="nucleotide sequence ID" value="NZ_JARESE010000062.1"/>
</dbReference>
<sequence>MGIAGEIKEAAGAVTEEMYGHGKSPEARRKAQEGRDLRHEGRVEDGKSPQTTPPGTDATVVRLSSQTDASSCGRTGRTWIC</sequence>
<name>A0ABT5WUA7_9SPHN</name>
<proteinExistence type="predicted"/>
<feature type="compositionally biased region" description="Polar residues" evidence="1">
    <location>
        <begin position="62"/>
        <end position="73"/>
    </location>
</feature>